<accession>A0A4R4D2L3</accession>
<organism evidence="3 4">
    <name type="scientific">Roseicella aquatilis</name>
    <dbReference type="NCBI Taxonomy" id="2527868"/>
    <lineage>
        <taxon>Bacteria</taxon>
        <taxon>Pseudomonadati</taxon>
        <taxon>Pseudomonadota</taxon>
        <taxon>Alphaproteobacteria</taxon>
        <taxon>Acetobacterales</taxon>
        <taxon>Roseomonadaceae</taxon>
        <taxon>Roseicella</taxon>
    </lineage>
</organism>
<dbReference type="SUPFAM" id="SSF82544">
    <property type="entry name" value="GckA/TtuD-like"/>
    <property type="match status" value="1"/>
</dbReference>
<name>A0A4R4D2L3_9PROT</name>
<evidence type="ECO:0000259" key="1">
    <source>
        <dbReference type="Pfam" id="PF05161"/>
    </source>
</evidence>
<dbReference type="InterPro" id="IPR038614">
    <property type="entry name" value="GK_N_sf"/>
</dbReference>
<gene>
    <name evidence="3" type="ORF">EXY23_25415</name>
</gene>
<dbReference type="AlphaFoldDB" id="A0A4R4D2L3"/>
<dbReference type="EMBL" id="SKBM01000043">
    <property type="protein sequence ID" value="TCZ52965.1"/>
    <property type="molecule type" value="Genomic_DNA"/>
</dbReference>
<evidence type="ECO:0000259" key="2">
    <source>
        <dbReference type="Pfam" id="PF13660"/>
    </source>
</evidence>
<proteinExistence type="predicted"/>
<dbReference type="PANTHER" id="PTHR12227">
    <property type="entry name" value="GLYCERATE KINASE"/>
    <property type="match status" value="1"/>
</dbReference>
<evidence type="ECO:0000313" key="3">
    <source>
        <dbReference type="EMBL" id="TCZ52965.1"/>
    </source>
</evidence>
<dbReference type="Pfam" id="PF05161">
    <property type="entry name" value="MOFRL"/>
    <property type="match status" value="1"/>
</dbReference>
<reference evidence="3 4" key="1">
    <citation type="submission" date="2019-03" db="EMBL/GenBank/DDBJ databases">
        <title>Paracraurococcus aquatilis NE82 genome sequence.</title>
        <authorList>
            <person name="Zhao Y."/>
            <person name="Du Z."/>
        </authorList>
    </citation>
    <scope>NUCLEOTIDE SEQUENCE [LARGE SCALE GENOMIC DNA]</scope>
    <source>
        <strain evidence="3 4">NE82</strain>
    </source>
</reference>
<dbReference type="InterPro" id="IPR025286">
    <property type="entry name" value="MOFRL_assoc_dom"/>
</dbReference>
<dbReference type="Gene3D" id="3.40.50.10180">
    <property type="entry name" value="Glycerate kinase, MOFRL-like N-terminal domain"/>
    <property type="match status" value="1"/>
</dbReference>
<sequence length="441" mass="44821">MTGTWDDAAARAALRRLFEAGVRAADPLAVLAPHLPEPPTAGRVVVVGVGKAAAKMALAVGRAWPEVPLTGLVVTTHGADLPPPRSGETNSIPPSHRRIPVRFASHPVPDAHGAAAAAEILGAVRGLSPRDLVLFLVSGGGSSLSTLPAPGLTLDDLVAVNRELLRCGAPIDAMNCIRKHLSAFSGGRLAAAAHPARVVTLAISDVPGDDPAVIASGPTVADPTTFTEARMLAAHYRMRLPEAAIRHLEAAAEETPKPGDPRLANTELRMIATPMLALRAMAAEAEAMGLVPLVLGDALEGEARELGRVLGGVALSAATHGLPVGRGSVLLSGGETTVTIDGPAGEGGRGTECLLGLALALNEAPGIWALCCDTDGIDGRSEAAGAIAAPDSLARARALGRDPRADLAGHDSTGLFRALGDLVVTGPTLTNVNDVRAVLIG</sequence>
<dbReference type="OrthoDB" id="9766552at2"/>
<dbReference type="PANTHER" id="PTHR12227:SF0">
    <property type="entry name" value="GLYCERATE KINASE"/>
    <property type="match status" value="1"/>
</dbReference>
<keyword evidence="3" id="KW-0418">Kinase</keyword>
<keyword evidence="3" id="KW-0808">Transferase</keyword>
<feature type="domain" description="MOFRL-associated" evidence="2">
    <location>
        <begin position="14"/>
        <end position="249"/>
    </location>
</feature>
<evidence type="ECO:0000313" key="4">
    <source>
        <dbReference type="Proteomes" id="UP000295023"/>
    </source>
</evidence>
<dbReference type="InterPro" id="IPR007835">
    <property type="entry name" value="MOFRL"/>
</dbReference>
<dbReference type="InterPro" id="IPR037035">
    <property type="entry name" value="GK-like_C_sf"/>
</dbReference>
<feature type="domain" description="MOFRL" evidence="1">
    <location>
        <begin position="329"/>
        <end position="434"/>
    </location>
</feature>
<dbReference type="RefSeq" id="WP_132296764.1">
    <property type="nucleotide sequence ID" value="NZ_SKBM01000043.1"/>
</dbReference>
<comment type="caution">
    <text evidence="3">The sequence shown here is derived from an EMBL/GenBank/DDBJ whole genome shotgun (WGS) entry which is preliminary data.</text>
</comment>
<dbReference type="Pfam" id="PF13660">
    <property type="entry name" value="DUF4147"/>
    <property type="match status" value="1"/>
</dbReference>
<protein>
    <submittedName>
        <fullName evidence="3">Glycerate kinase</fullName>
    </submittedName>
</protein>
<dbReference type="GO" id="GO:0008887">
    <property type="term" value="F:glycerate kinase activity"/>
    <property type="evidence" value="ECO:0007669"/>
    <property type="project" value="InterPro"/>
</dbReference>
<dbReference type="Proteomes" id="UP000295023">
    <property type="component" value="Unassembled WGS sequence"/>
</dbReference>
<dbReference type="InterPro" id="IPR039760">
    <property type="entry name" value="MOFRL_protein"/>
</dbReference>
<dbReference type="Gene3D" id="3.40.1480.10">
    <property type="entry name" value="MOFRL domain"/>
    <property type="match status" value="1"/>
</dbReference>
<keyword evidence="4" id="KW-1185">Reference proteome</keyword>
<dbReference type="GO" id="GO:0005737">
    <property type="term" value="C:cytoplasm"/>
    <property type="evidence" value="ECO:0007669"/>
    <property type="project" value="TreeGrafter"/>
</dbReference>